<keyword evidence="4" id="KW-0479">Metal-binding</keyword>
<dbReference type="PANTHER" id="PTHR24346:SF102">
    <property type="entry name" value="TESTIS-SPECIFIC SERINE_THREONINE-PROTEIN KINASE 1"/>
    <property type="match status" value="1"/>
</dbReference>
<dbReference type="PANTHER" id="PTHR24346">
    <property type="entry name" value="MAP/MICROTUBULE AFFINITY-REGULATING KINASE"/>
    <property type="match status" value="1"/>
</dbReference>
<evidence type="ECO:0000259" key="13">
    <source>
        <dbReference type="PROSITE" id="PS50011"/>
    </source>
</evidence>
<sequence length="290" mass="33119">MSVRDSATPREFLRLADTLVDKGYRLGPKIGEGTYAKVRVCERSTDGKIMAVKIVNLKIASPDYLNKFLPRELSVIQRMNHKNIINTHEVIRNDDLLFMVTDYAERGDLLCHIRDHGPIPDDDAKRMFTQIVEAVLYLHGEMNIAHRDLKCENILIMRDRSVVLSDFGFARPLDKNDPLKGKDLSKTFCGSPSYCSPEVLRGVPYDPKMNDVWSLGVLLYVMVTSAMPFDDSNVRKMVNKQVCGEIKFPPRVESRIHPDCKRLISQMIEPHACKRPTVDCILKSEWILSK</sequence>
<evidence type="ECO:0000256" key="1">
    <source>
        <dbReference type="ARBA" id="ARBA00001946"/>
    </source>
</evidence>
<comment type="cofactor">
    <cofactor evidence="1">
        <name>Mg(2+)</name>
        <dbReference type="ChEBI" id="CHEBI:18420"/>
    </cofactor>
</comment>
<keyword evidence="6" id="KW-0221">Differentiation</keyword>
<dbReference type="GO" id="GO:0005737">
    <property type="term" value="C:cytoplasm"/>
    <property type="evidence" value="ECO:0007669"/>
    <property type="project" value="TreeGrafter"/>
</dbReference>
<organism evidence="14 15">
    <name type="scientific">Mytilus galloprovincialis</name>
    <name type="common">Mediterranean mussel</name>
    <dbReference type="NCBI Taxonomy" id="29158"/>
    <lineage>
        <taxon>Eukaryota</taxon>
        <taxon>Metazoa</taxon>
        <taxon>Spiralia</taxon>
        <taxon>Lophotrochozoa</taxon>
        <taxon>Mollusca</taxon>
        <taxon>Bivalvia</taxon>
        <taxon>Autobranchia</taxon>
        <taxon>Pteriomorphia</taxon>
        <taxon>Mytilida</taxon>
        <taxon>Mytiloidea</taxon>
        <taxon>Mytilidae</taxon>
        <taxon>Mytilinae</taxon>
        <taxon>Mytilus</taxon>
    </lineage>
</organism>
<evidence type="ECO:0000256" key="11">
    <source>
        <dbReference type="PROSITE-ProRule" id="PRU10141"/>
    </source>
</evidence>
<evidence type="ECO:0000256" key="8">
    <source>
        <dbReference type="ARBA" id="ARBA00022842"/>
    </source>
</evidence>
<dbReference type="AlphaFoldDB" id="A0A8B6HLV2"/>
<keyword evidence="2" id="KW-0217">Developmental protein</keyword>
<feature type="domain" description="Protein kinase" evidence="13">
    <location>
        <begin position="24"/>
        <end position="287"/>
    </location>
</feature>
<evidence type="ECO:0000256" key="4">
    <source>
        <dbReference type="ARBA" id="ARBA00022723"/>
    </source>
</evidence>
<dbReference type="PROSITE" id="PS00107">
    <property type="entry name" value="PROTEIN_KINASE_ATP"/>
    <property type="match status" value="1"/>
</dbReference>
<dbReference type="GO" id="GO:0000287">
    <property type="term" value="F:magnesium ion binding"/>
    <property type="evidence" value="ECO:0007669"/>
    <property type="project" value="UniProtKB-ARBA"/>
</dbReference>
<reference evidence="14" key="1">
    <citation type="submission" date="2018-11" db="EMBL/GenBank/DDBJ databases">
        <authorList>
            <person name="Alioto T."/>
            <person name="Alioto T."/>
        </authorList>
    </citation>
    <scope>NUCLEOTIDE SEQUENCE</scope>
</reference>
<dbReference type="FunFam" id="1.10.510.10:FF:000658">
    <property type="entry name" value="Protein CBG12184"/>
    <property type="match status" value="1"/>
</dbReference>
<evidence type="ECO:0000313" key="14">
    <source>
        <dbReference type="EMBL" id="VDI81134.1"/>
    </source>
</evidence>
<dbReference type="InterPro" id="IPR011009">
    <property type="entry name" value="Kinase-like_dom_sf"/>
</dbReference>
<dbReference type="InterPro" id="IPR008271">
    <property type="entry name" value="Ser/Thr_kinase_AS"/>
</dbReference>
<comment type="caution">
    <text evidence="14">The sequence shown here is derived from an EMBL/GenBank/DDBJ whole genome shotgun (WGS) entry which is preliminary data.</text>
</comment>
<dbReference type="PIRSF" id="PIRSF000654">
    <property type="entry name" value="Integrin-linked_kinase"/>
    <property type="match status" value="1"/>
</dbReference>
<dbReference type="Pfam" id="PF00069">
    <property type="entry name" value="Pkinase"/>
    <property type="match status" value="1"/>
</dbReference>
<dbReference type="GO" id="GO:0000226">
    <property type="term" value="P:microtubule cytoskeleton organization"/>
    <property type="evidence" value="ECO:0007669"/>
    <property type="project" value="TreeGrafter"/>
</dbReference>
<dbReference type="EC" id="2.7.11.1" evidence="14"/>
<dbReference type="GO" id="GO:0050321">
    <property type="term" value="F:tau-protein kinase activity"/>
    <property type="evidence" value="ECO:0007669"/>
    <property type="project" value="TreeGrafter"/>
</dbReference>
<dbReference type="PROSITE" id="PS50011">
    <property type="entry name" value="PROTEIN_KINASE_DOM"/>
    <property type="match status" value="1"/>
</dbReference>
<keyword evidence="5 11" id="KW-0547">Nucleotide-binding</keyword>
<feature type="binding site" evidence="11">
    <location>
        <position position="53"/>
    </location>
    <ligand>
        <name>ATP</name>
        <dbReference type="ChEBI" id="CHEBI:30616"/>
    </ligand>
</feature>
<dbReference type="GO" id="GO:0005524">
    <property type="term" value="F:ATP binding"/>
    <property type="evidence" value="ECO:0007669"/>
    <property type="project" value="UniProtKB-UniRule"/>
</dbReference>
<evidence type="ECO:0000256" key="5">
    <source>
        <dbReference type="ARBA" id="ARBA00022741"/>
    </source>
</evidence>
<dbReference type="GO" id="GO:0007283">
    <property type="term" value="P:spermatogenesis"/>
    <property type="evidence" value="ECO:0007669"/>
    <property type="project" value="UniProtKB-KW"/>
</dbReference>
<evidence type="ECO:0000256" key="7">
    <source>
        <dbReference type="ARBA" id="ARBA00022840"/>
    </source>
</evidence>
<dbReference type="OrthoDB" id="541276at2759"/>
<evidence type="ECO:0000256" key="10">
    <source>
        <dbReference type="ARBA" id="ARBA00022871"/>
    </source>
</evidence>
<accession>A0A8B6HLV2</accession>
<evidence type="ECO:0000256" key="6">
    <source>
        <dbReference type="ARBA" id="ARBA00022782"/>
    </source>
</evidence>
<dbReference type="PROSITE" id="PS00108">
    <property type="entry name" value="PROTEIN_KINASE_ST"/>
    <property type="match status" value="1"/>
</dbReference>
<keyword evidence="9" id="KW-0832">Ubl conjugation</keyword>
<protein>
    <submittedName>
        <fullName evidence="14">Testis-specific serine kinase</fullName>
        <ecNumber evidence="14">2.7.11.1</ecNumber>
    </submittedName>
</protein>
<dbReference type="SUPFAM" id="SSF56112">
    <property type="entry name" value="Protein kinase-like (PK-like)"/>
    <property type="match status" value="1"/>
</dbReference>
<evidence type="ECO:0000256" key="12">
    <source>
        <dbReference type="RuleBase" id="RU000304"/>
    </source>
</evidence>
<name>A0A8B6HLV2_MYTGA</name>
<dbReference type="Gene3D" id="1.10.510.10">
    <property type="entry name" value="Transferase(Phosphotransferase) domain 1"/>
    <property type="match status" value="1"/>
</dbReference>
<evidence type="ECO:0000313" key="15">
    <source>
        <dbReference type="Proteomes" id="UP000596742"/>
    </source>
</evidence>
<evidence type="ECO:0000256" key="9">
    <source>
        <dbReference type="ARBA" id="ARBA00022843"/>
    </source>
</evidence>
<keyword evidence="8" id="KW-0460">Magnesium</keyword>
<comment type="similarity">
    <text evidence="12">Belongs to the protein kinase superfamily.</text>
</comment>
<dbReference type="GO" id="GO:0030154">
    <property type="term" value="P:cell differentiation"/>
    <property type="evidence" value="ECO:0007669"/>
    <property type="project" value="UniProtKB-KW"/>
</dbReference>
<evidence type="ECO:0000256" key="2">
    <source>
        <dbReference type="ARBA" id="ARBA00022473"/>
    </source>
</evidence>
<keyword evidence="12" id="KW-0723">Serine/threonine-protein kinase</keyword>
<keyword evidence="7 11" id="KW-0067">ATP-binding</keyword>
<keyword evidence="3" id="KW-0597">Phosphoprotein</keyword>
<proteinExistence type="inferred from homology"/>
<dbReference type="InterPro" id="IPR000719">
    <property type="entry name" value="Prot_kinase_dom"/>
</dbReference>
<keyword evidence="10" id="KW-0744">Spermatogenesis</keyword>
<dbReference type="SMART" id="SM00220">
    <property type="entry name" value="S_TKc"/>
    <property type="match status" value="1"/>
</dbReference>
<dbReference type="InterPro" id="IPR017441">
    <property type="entry name" value="Protein_kinase_ATP_BS"/>
</dbReference>
<dbReference type="GO" id="GO:0035556">
    <property type="term" value="P:intracellular signal transduction"/>
    <property type="evidence" value="ECO:0007669"/>
    <property type="project" value="TreeGrafter"/>
</dbReference>
<keyword evidence="14" id="KW-0418">Kinase</keyword>
<keyword evidence="14" id="KW-0808">Transferase</keyword>
<dbReference type="EMBL" id="UYJE01010242">
    <property type="protein sequence ID" value="VDI81134.1"/>
    <property type="molecule type" value="Genomic_DNA"/>
</dbReference>
<dbReference type="Proteomes" id="UP000596742">
    <property type="component" value="Unassembled WGS sequence"/>
</dbReference>
<keyword evidence="15" id="KW-1185">Reference proteome</keyword>
<evidence type="ECO:0000256" key="3">
    <source>
        <dbReference type="ARBA" id="ARBA00022553"/>
    </source>
</evidence>
<gene>
    <name evidence="14" type="ORF">MGAL_10B011370</name>
</gene>